<dbReference type="InterPro" id="IPR001680">
    <property type="entry name" value="WD40_rpt"/>
</dbReference>
<evidence type="ECO:0000256" key="3">
    <source>
        <dbReference type="PROSITE-ProRule" id="PRU00221"/>
    </source>
</evidence>
<dbReference type="AlphaFoldDB" id="A0A1Z4V039"/>
<evidence type="ECO:0000256" key="1">
    <source>
        <dbReference type="ARBA" id="ARBA00022574"/>
    </source>
</evidence>
<dbReference type="Pfam" id="PF00400">
    <property type="entry name" value="WD40"/>
    <property type="match status" value="7"/>
</dbReference>
<dbReference type="InterPro" id="IPR019775">
    <property type="entry name" value="WD40_repeat_CS"/>
</dbReference>
<reference evidence="4 5" key="1">
    <citation type="submission" date="2017-06" db="EMBL/GenBank/DDBJ databases">
        <title>Genome sequencing of cyanobaciteial culture collection at National Institute for Environmental Studies (NIES).</title>
        <authorList>
            <person name="Hirose Y."/>
            <person name="Shimura Y."/>
            <person name="Fujisawa T."/>
            <person name="Nakamura Y."/>
            <person name="Kawachi M."/>
        </authorList>
    </citation>
    <scope>NUCLEOTIDE SEQUENCE [LARGE SCALE GENOMIC DNA]</scope>
    <source>
        <strain evidence="4 5">NIES-806</strain>
    </source>
</reference>
<dbReference type="Proteomes" id="UP000218702">
    <property type="component" value="Chromosome"/>
</dbReference>
<dbReference type="PROSITE" id="PS00678">
    <property type="entry name" value="WD_REPEATS_1"/>
    <property type="match status" value="2"/>
</dbReference>
<evidence type="ECO:0000256" key="2">
    <source>
        <dbReference type="ARBA" id="ARBA00022737"/>
    </source>
</evidence>
<keyword evidence="2" id="KW-0677">Repeat</keyword>
<dbReference type="PANTHER" id="PTHR19848">
    <property type="entry name" value="WD40 REPEAT PROTEIN"/>
    <property type="match status" value="1"/>
</dbReference>
<gene>
    <name evidence="4" type="ORF">NIES806_09210</name>
</gene>
<proteinExistence type="predicted"/>
<feature type="repeat" description="WD" evidence="3">
    <location>
        <begin position="570"/>
        <end position="604"/>
    </location>
</feature>
<evidence type="ECO:0000313" key="5">
    <source>
        <dbReference type="Proteomes" id="UP000218702"/>
    </source>
</evidence>
<sequence length="604" mass="67433">MQWCATIMQMNWISLLKAQQTDFLNRVKKPKTADLSLLESRVKGYHSEVMAFAGDSLTKILEFSRQQAEILAKNPPPIPPEYPEYPDWIIPFQTYFQRQAEDYLVREQIVDWMITERLGKLVRKVPQDTLGNMVLDDEGNLRGESKFTYLLANNPKVSIQIHVADGESFNGIKKDKIRWSVSQEDINNHQVLIFLCLFYPGNTQSGYHKQTVITGFLPTNQLDFSDSKIYLTPSSLLYAGGLNWYLQSLGGKSDDVPINDEKMMVETIQTLPSDHPKKKIIGDWECWQTLKGHTKGINCLAYAIKTLVVQDAGTKNVKTIPMLASGSRGETKLWDLSKGELIETLSEYPWVISANVDEVNSLAFSTDGQTLVSVGADSTVKIWHTGALDLIDILHKHHGDVRCVAFTPDGKMLATGGHDRKILFWNLRDRQVENTLSLDDTAAHSMVLSQDGKILITGSYRKIKVWETSSTLNQKNLPDTQPIYTLMGHSHIVSSLAMSADAKFLVSGSQDQTIRVWNLATGELVHTLKGHRDSVNTVALSPDEQIIASGSADKTIKLWHLQSGELLGTFAGHANTVTALSFTASGEMLVSGSLDKTIKIWQRS</sequence>
<protein>
    <submittedName>
        <fullName evidence="4">WD40 domain-containing protein</fullName>
    </submittedName>
</protein>
<dbReference type="KEGG" id="dcm:NIES806_09210"/>
<feature type="repeat" description="WD" evidence="3">
    <location>
        <begin position="528"/>
        <end position="569"/>
    </location>
</feature>
<dbReference type="InterPro" id="IPR020472">
    <property type="entry name" value="WD40_PAC1"/>
</dbReference>
<feature type="repeat" description="WD" evidence="3">
    <location>
        <begin position="394"/>
        <end position="435"/>
    </location>
</feature>
<dbReference type="SMART" id="SM00320">
    <property type="entry name" value="WD40"/>
    <property type="match status" value="7"/>
</dbReference>
<feature type="repeat" description="WD" evidence="3">
    <location>
        <begin position="352"/>
        <end position="383"/>
    </location>
</feature>
<dbReference type="CDD" id="cd00200">
    <property type="entry name" value="WD40"/>
    <property type="match status" value="1"/>
</dbReference>
<dbReference type="Gene3D" id="2.130.10.10">
    <property type="entry name" value="YVTN repeat-like/Quinoprotein amine dehydrogenase"/>
    <property type="match status" value="3"/>
</dbReference>
<dbReference type="PRINTS" id="PR00320">
    <property type="entry name" value="GPROTEINBRPT"/>
</dbReference>
<name>A0A1Z4V039_9CYAN</name>
<dbReference type="InterPro" id="IPR036322">
    <property type="entry name" value="WD40_repeat_dom_sf"/>
</dbReference>
<keyword evidence="5" id="KW-1185">Reference proteome</keyword>
<organism evidence="4 5">
    <name type="scientific">Dolichospermum compactum NIES-806</name>
    <dbReference type="NCBI Taxonomy" id="1973481"/>
    <lineage>
        <taxon>Bacteria</taxon>
        <taxon>Bacillati</taxon>
        <taxon>Cyanobacteriota</taxon>
        <taxon>Cyanophyceae</taxon>
        <taxon>Nostocales</taxon>
        <taxon>Aphanizomenonaceae</taxon>
        <taxon>Dolichospermum</taxon>
        <taxon>Dolichospermum compactum</taxon>
    </lineage>
</organism>
<dbReference type="EMBL" id="AP018316">
    <property type="protein sequence ID" value="BAZ84729.1"/>
    <property type="molecule type" value="Genomic_DNA"/>
</dbReference>
<dbReference type="PROSITE" id="PS50082">
    <property type="entry name" value="WD_REPEATS_2"/>
    <property type="match status" value="5"/>
</dbReference>
<dbReference type="PANTHER" id="PTHR19848:SF8">
    <property type="entry name" value="F-BOX AND WD REPEAT DOMAIN CONTAINING 7"/>
    <property type="match status" value="1"/>
</dbReference>
<keyword evidence="1 3" id="KW-0853">WD repeat</keyword>
<feature type="repeat" description="WD" evidence="3">
    <location>
        <begin position="486"/>
        <end position="527"/>
    </location>
</feature>
<dbReference type="SUPFAM" id="SSF50978">
    <property type="entry name" value="WD40 repeat-like"/>
    <property type="match status" value="1"/>
</dbReference>
<accession>A0A1Z4V039</accession>
<evidence type="ECO:0000313" key="4">
    <source>
        <dbReference type="EMBL" id="BAZ84729.1"/>
    </source>
</evidence>
<dbReference type="PROSITE" id="PS50294">
    <property type="entry name" value="WD_REPEATS_REGION"/>
    <property type="match status" value="5"/>
</dbReference>
<dbReference type="InterPro" id="IPR015943">
    <property type="entry name" value="WD40/YVTN_repeat-like_dom_sf"/>
</dbReference>